<dbReference type="Pfam" id="PF04307">
    <property type="entry name" value="YdjM"/>
    <property type="match status" value="1"/>
</dbReference>
<dbReference type="RefSeq" id="WP_169455905.1">
    <property type="nucleotide sequence ID" value="NZ_CP051774.1"/>
</dbReference>
<dbReference type="KEGG" id="luo:HHL09_17455"/>
<feature type="transmembrane region" description="Helical" evidence="1">
    <location>
        <begin position="90"/>
        <end position="109"/>
    </location>
</feature>
<feature type="transmembrane region" description="Helical" evidence="1">
    <location>
        <begin position="59"/>
        <end position="78"/>
    </location>
</feature>
<keyword evidence="1" id="KW-1133">Transmembrane helix</keyword>
<name>A0A858RL84_9BACT</name>
<feature type="transmembrane region" description="Helical" evidence="1">
    <location>
        <begin position="163"/>
        <end position="181"/>
    </location>
</feature>
<feature type="transmembrane region" description="Helical" evidence="1">
    <location>
        <begin position="129"/>
        <end position="151"/>
    </location>
</feature>
<protein>
    <submittedName>
        <fullName evidence="2">Metal-dependent hydrolase</fullName>
    </submittedName>
</protein>
<organism evidence="2 3">
    <name type="scientific">Luteolibacter luteus</name>
    <dbReference type="NCBI Taxonomy" id="2728835"/>
    <lineage>
        <taxon>Bacteria</taxon>
        <taxon>Pseudomonadati</taxon>
        <taxon>Verrucomicrobiota</taxon>
        <taxon>Verrucomicrobiia</taxon>
        <taxon>Verrucomicrobiales</taxon>
        <taxon>Verrucomicrobiaceae</taxon>
        <taxon>Luteolibacter</taxon>
    </lineage>
</organism>
<keyword evidence="1" id="KW-0472">Membrane</keyword>
<dbReference type="Proteomes" id="UP000501812">
    <property type="component" value="Chromosome"/>
</dbReference>
<dbReference type="GO" id="GO:0016787">
    <property type="term" value="F:hydrolase activity"/>
    <property type="evidence" value="ECO:0007669"/>
    <property type="project" value="UniProtKB-KW"/>
</dbReference>
<dbReference type="PANTHER" id="PTHR40031">
    <property type="entry name" value="HYPOTHETICAL MEMBRANE SPANNING PROTEIN"/>
    <property type="match status" value="1"/>
</dbReference>
<dbReference type="AlphaFoldDB" id="A0A858RL84"/>
<dbReference type="InterPro" id="IPR053170">
    <property type="entry name" value="Transcription_regulator"/>
</dbReference>
<keyword evidence="2" id="KW-0378">Hydrolase</keyword>
<evidence type="ECO:0000313" key="3">
    <source>
        <dbReference type="Proteomes" id="UP000501812"/>
    </source>
</evidence>
<dbReference type="EMBL" id="CP051774">
    <property type="protein sequence ID" value="QJE97495.1"/>
    <property type="molecule type" value="Genomic_DNA"/>
</dbReference>
<evidence type="ECO:0000256" key="1">
    <source>
        <dbReference type="SAM" id="Phobius"/>
    </source>
</evidence>
<reference evidence="2 3" key="1">
    <citation type="submission" date="2020-04" db="EMBL/GenBank/DDBJ databases">
        <title>Luteolibacter sp. G-1-1-1 isolated from soil.</title>
        <authorList>
            <person name="Dahal R.H."/>
        </authorList>
    </citation>
    <scope>NUCLEOTIDE SEQUENCE [LARGE SCALE GENOMIC DNA]</scope>
    <source>
        <strain evidence="2 3">G-1-1-1</strain>
    </source>
</reference>
<keyword evidence="1" id="KW-0812">Transmembrane</keyword>
<keyword evidence="3" id="KW-1185">Reference proteome</keyword>
<gene>
    <name evidence="2" type="ORF">HHL09_17455</name>
</gene>
<dbReference type="PANTHER" id="PTHR40031:SF1">
    <property type="entry name" value="MEMBRANE-BOUND METAL-DEPENDENT HYDROLASE"/>
    <property type="match status" value="1"/>
</dbReference>
<accession>A0A858RL84</accession>
<dbReference type="InterPro" id="IPR007404">
    <property type="entry name" value="YdjM-like"/>
</dbReference>
<evidence type="ECO:0000313" key="2">
    <source>
        <dbReference type="EMBL" id="QJE97495.1"/>
    </source>
</evidence>
<sequence length="382" mass="42865">MDSVTQAALGAVMGELVLGRQLGRRAIGWGALFGTLPDLDVIFSPVLDTARTLAFHRGISHSILLMVVVSVWLAKPLARRWKKDKVTPQRAGLFVFLAWSTHVLIDVFTTYGTKVFSPFSGYPASFDNLFIIDPVFTIPLVVAVVIGLFVKPKEWKKGKGLRSAWWCLGVSCFYVGLSFWAKYAVGKSIEGDLARRGVAWQRKMEAPTPFNIILWRAVIERPGEFWIGYRSIFDSSEVPVRWIVVPKGEDAMATHKEQREVRTVLNFSKGWWIARKVPGGVWIADLRFGEGRAWDDKGLALRPRFAWNFQAEDQKDRLHFRSPDARGGSEMLRRMVRRAMGETAAWESSTDAGPRLIGNPGQAAVYDPTAGAGLQEYLAEHR</sequence>
<proteinExistence type="predicted"/>